<feature type="transmembrane region" description="Helical" evidence="1">
    <location>
        <begin position="59"/>
        <end position="87"/>
    </location>
</feature>
<gene>
    <name evidence="2" type="ORF">B0I08_107201</name>
</gene>
<dbReference type="EMBL" id="PVTL01000007">
    <property type="protein sequence ID" value="PRY67305.1"/>
    <property type="molecule type" value="Genomic_DNA"/>
</dbReference>
<comment type="caution">
    <text evidence="2">The sequence shown here is derived from an EMBL/GenBank/DDBJ whole genome shotgun (WGS) entry which is preliminary data.</text>
</comment>
<reference evidence="2 3" key="1">
    <citation type="submission" date="2018-03" db="EMBL/GenBank/DDBJ databases">
        <title>Genomic Encyclopedia of Type Strains, Phase III (KMG-III): the genomes of soil and plant-associated and newly described type strains.</title>
        <authorList>
            <person name="Whitman W."/>
        </authorList>
    </citation>
    <scope>NUCLEOTIDE SEQUENCE [LARGE SCALE GENOMIC DNA]</scope>
    <source>
        <strain evidence="2 3">CGMCC 1.12484</strain>
    </source>
</reference>
<dbReference type="AlphaFoldDB" id="A0A2T0VAS7"/>
<dbReference type="Proteomes" id="UP000237983">
    <property type="component" value="Unassembled WGS sequence"/>
</dbReference>
<proteinExistence type="predicted"/>
<accession>A0A2T0VAS7</accession>
<keyword evidence="1" id="KW-0812">Transmembrane</keyword>
<sequence>MSERTSSTKTRVATLGFTGKGALARVAWWGAVGSGVAFLALFGLMWLPVFVANQQGWLVLFPIFLVLWVPIEIAAIASLVLAVIVFVQNKALSAKNSVTLAMAVFLALLSLPILWTGAFIPI</sequence>
<keyword evidence="1" id="KW-0472">Membrane</keyword>
<name>A0A2T0VAS7_9MICO</name>
<feature type="transmembrane region" description="Helical" evidence="1">
    <location>
        <begin position="26"/>
        <end position="47"/>
    </location>
</feature>
<feature type="transmembrane region" description="Helical" evidence="1">
    <location>
        <begin position="99"/>
        <end position="120"/>
    </location>
</feature>
<evidence type="ECO:0000313" key="2">
    <source>
        <dbReference type="EMBL" id="PRY67305.1"/>
    </source>
</evidence>
<dbReference type="RefSeq" id="WP_106213895.1">
    <property type="nucleotide sequence ID" value="NZ_PVTL01000007.1"/>
</dbReference>
<organism evidence="2 3">
    <name type="scientific">Glaciihabitans tibetensis</name>
    <dbReference type="NCBI Taxonomy" id="1266600"/>
    <lineage>
        <taxon>Bacteria</taxon>
        <taxon>Bacillati</taxon>
        <taxon>Actinomycetota</taxon>
        <taxon>Actinomycetes</taxon>
        <taxon>Micrococcales</taxon>
        <taxon>Microbacteriaceae</taxon>
        <taxon>Glaciihabitans</taxon>
    </lineage>
</organism>
<evidence type="ECO:0000256" key="1">
    <source>
        <dbReference type="SAM" id="Phobius"/>
    </source>
</evidence>
<protein>
    <submittedName>
        <fullName evidence="2">Uncharacterized protein</fullName>
    </submittedName>
</protein>
<keyword evidence="1" id="KW-1133">Transmembrane helix</keyword>
<keyword evidence="3" id="KW-1185">Reference proteome</keyword>
<evidence type="ECO:0000313" key="3">
    <source>
        <dbReference type="Proteomes" id="UP000237983"/>
    </source>
</evidence>